<dbReference type="InterPro" id="IPR055775">
    <property type="entry name" value="DUF7351"/>
</dbReference>
<dbReference type="InterPro" id="IPR036388">
    <property type="entry name" value="WH-like_DNA-bd_sf"/>
</dbReference>
<dbReference type="InterPro" id="IPR055771">
    <property type="entry name" value="DUF7347"/>
</dbReference>
<feature type="domain" description="DUF7351" evidence="3">
    <location>
        <begin position="119"/>
        <end position="289"/>
    </location>
</feature>
<dbReference type="Proteomes" id="UP000198856">
    <property type="component" value="Unassembled WGS sequence"/>
</dbReference>
<dbReference type="CDD" id="cd00090">
    <property type="entry name" value="HTH_ARSR"/>
    <property type="match status" value="1"/>
</dbReference>
<feature type="region of interest" description="Disordered" evidence="1">
    <location>
        <begin position="292"/>
        <end position="318"/>
    </location>
</feature>
<feature type="region of interest" description="Disordered" evidence="1">
    <location>
        <begin position="1"/>
        <end position="23"/>
    </location>
</feature>
<evidence type="ECO:0000256" key="1">
    <source>
        <dbReference type="SAM" id="MobiDB-lite"/>
    </source>
</evidence>
<gene>
    <name evidence="4" type="ORF">SAMN05216226_10589</name>
</gene>
<dbReference type="Pfam" id="PF24042">
    <property type="entry name" value="DUF7351"/>
    <property type="match status" value="1"/>
</dbReference>
<dbReference type="EMBL" id="FNFC01000005">
    <property type="protein sequence ID" value="SDJ56661.1"/>
    <property type="molecule type" value="Genomic_DNA"/>
</dbReference>
<dbReference type="Pfam" id="PF24038">
    <property type="entry name" value="DUF7347"/>
    <property type="match status" value="1"/>
</dbReference>
<name>A0A1G8US95_9EURY</name>
<evidence type="ECO:0000313" key="5">
    <source>
        <dbReference type="Proteomes" id="UP000198856"/>
    </source>
</evidence>
<evidence type="ECO:0000259" key="3">
    <source>
        <dbReference type="Pfam" id="PF24042"/>
    </source>
</evidence>
<proteinExistence type="predicted"/>
<reference evidence="4 5" key="1">
    <citation type="submission" date="2016-10" db="EMBL/GenBank/DDBJ databases">
        <authorList>
            <person name="de Groot N.N."/>
        </authorList>
    </citation>
    <scope>NUCLEOTIDE SEQUENCE [LARGE SCALE GENOMIC DNA]</scope>
    <source>
        <strain evidence="4 5">IBRC-M10015</strain>
    </source>
</reference>
<accession>A0A1G8US95</accession>
<keyword evidence="5" id="KW-1185">Reference proteome</keyword>
<dbReference type="AlphaFoldDB" id="A0A1G8US95"/>
<feature type="domain" description="DUF7347" evidence="2">
    <location>
        <begin position="27"/>
        <end position="101"/>
    </location>
</feature>
<evidence type="ECO:0000259" key="2">
    <source>
        <dbReference type="Pfam" id="PF24038"/>
    </source>
</evidence>
<sequence length="318" mass="34180">MNPATPADGLGQTAGGDTVDAATGTTPAAAFQQLGNETRVDIVRRLHVEGPCSFSALFEGSESDSSAGFAYHLRELDQFVRQRDDERWELTSAGRAAARAVASGQFTTSVEPESVSLETACPLCRDGALTLSVSDGVADVTCSGCEQSVTRLSFPTGAEIRDATDLPAALDSYHRNRIRSFVEGVCPDCGGPVELTPESPDDGSAIQFSCDCSRCRASVDCPATLSVIDHPAVVSFYDDHGQDVTERPLWNVGPEWRERLLSTEPWCLLVSTRLDEEVLELYLRRDGTVHDHRRRPVSGATQRESGEKASDLGDDAAA</sequence>
<dbReference type="Gene3D" id="1.10.10.10">
    <property type="entry name" value="Winged helix-like DNA-binding domain superfamily/Winged helix DNA-binding domain"/>
    <property type="match status" value="1"/>
</dbReference>
<evidence type="ECO:0008006" key="6">
    <source>
        <dbReference type="Google" id="ProtNLM"/>
    </source>
</evidence>
<dbReference type="RefSeq" id="WP_092700879.1">
    <property type="nucleotide sequence ID" value="NZ_FNFC01000005.1"/>
</dbReference>
<dbReference type="OrthoDB" id="8482at2157"/>
<dbReference type="STRING" id="890420.SAMN05216226_10589"/>
<organism evidence="4 5">
    <name type="scientific">Halovenus aranensis</name>
    <dbReference type="NCBI Taxonomy" id="890420"/>
    <lineage>
        <taxon>Archaea</taxon>
        <taxon>Methanobacteriati</taxon>
        <taxon>Methanobacteriota</taxon>
        <taxon>Stenosarchaea group</taxon>
        <taxon>Halobacteria</taxon>
        <taxon>Halobacteriales</taxon>
        <taxon>Haloarculaceae</taxon>
        <taxon>Halovenus</taxon>
    </lineage>
</organism>
<protein>
    <recommendedName>
        <fullName evidence="6">Helix-turn-helix domain-containing protein</fullName>
    </recommendedName>
</protein>
<dbReference type="InterPro" id="IPR011991">
    <property type="entry name" value="ArsR-like_HTH"/>
</dbReference>
<evidence type="ECO:0000313" key="4">
    <source>
        <dbReference type="EMBL" id="SDJ56661.1"/>
    </source>
</evidence>